<evidence type="ECO:0000313" key="2">
    <source>
        <dbReference type="EMBL" id="TGL90253.1"/>
    </source>
</evidence>
<dbReference type="AlphaFoldDB" id="A0A4Z1A6G5"/>
<dbReference type="EMBL" id="RQGP01000022">
    <property type="protein sequence ID" value="TGL90253.1"/>
    <property type="molecule type" value="Genomic_DNA"/>
</dbReference>
<feature type="transmembrane region" description="Helical" evidence="1">
    <location>
        <begin position="156"/>
        <end position="174"/>
    </location>
</feature>
<sequence length="509" mass="59952">MSFPFRISIYLLILIVPLFYRWKWNDNSVFVSSDPQIKYYQVIHNLEGGKAEECFFPASKLGFDISMIPFGYPWAFFLKNGECVFQYPVLFTWIQKLFISFSSVRWITYLPILFFFFNFLLLDRILKLYESRGGVLLISVLLIQCMTPIFLSSLDYSELTLTNFFFLSAILSFLEFQREKQFRYGILLAVSIVFNFQLRPESTIALFFFLGLAFGFGKNHWQLTKNLIPYVFLCVVLQLLFFVWNQNVYGHILGMRGLNTVTDMESGLKRDLTNEWLADLWGNDFKIGIFKGYPILFLSIVATWWDKKSEIRPFLFSGLLFVILLPILSPYRAGVDIFGMRYFESGIYLLMIGSFLSLAKKSKNYLFILILLPFLYFSYKSDTRAIKQWTSSSKLYHQMIDEINKIQPDLIVQRGLSLSYLVGNSYIEYPQIAVYSNEDWYKVETVLGTKKLRVLYLQWEGNHLVSNEFPAHIWKEKFDVNFTLNPKLYKIESEHKLAHFKGYLLEQRK</sequence>
<comment type="caution">
    <text evidence="2">The sequence shown here is derived from an EMBL/GenBank/DDBJ whole genome shotgun (WGS) entry which is preliminary data.</text>
</comment>
<organism evidence="2 3">
    <name type="scientific">Leptospira congkakensis</name>
    <dbReference type="NCBI Taxonomy" id="2484932"/>
    <lineage>
        <taxon>Bacteria</taxon>
        <taxon>Pseudomonadati</taxon>
        <taxon>Spirochaetota</taxon>
        <taxon>Spirochaetia</taxon>
        <taxon>Leptospirales</taxon>
        <taxon>Leptospiraceae</taxon>
        <taxon>Leptospira</taxon>
    </lineage>
</organism>
<proteinExistence type="predicted"/>
<dbReference type="NCBIfam" id="NF047440">
    <property type="entry name" value="LA3751_2_3_fam"/>
    <property type="match status" value="1"/>
</dbReference>
<keyword evidence="1" id="KW-1133">Transmembrane helix</keyword>
<protein>
    <recommendedName>
        <fullName evidence="4">Glycosyltransferase RgtA/B/C/D-like domain-containing protein</fullName>
    </recommendedName>
</protein>
<gene>
    <name evidence="2" type="ORF">EHQ69_09885</name>
</gene>
<keyword evidence="1" id="KW-0812">Transmembrane</keyword>
<accession>A0A4Z1A6G5</accession>
<feature type="transmembrane region" description="Helical" evidence="1">
    <location>
        <begin position="340"/>
        <end position="358"/>
    </location>
</feature>
<dbReference type="OrthoDB" id="345553at2"/>
<feature type="transmembrane region" description="Helical" evidence="1">
    <location>
        <begin position="311"/>
        <end position="328"/>
    </location>
</feature>
<dbReference type="RefSeq" id="WP_135583260.1">
    <property type="nucleotide sequence ID" value="NZ_RQGO01000005.1"/>
</dbReference>
<feature type="transmembrane region" description="Helical" evidence="1">
    <location>
        <begin position="133"/>
        <end position="150"/>
    </location>
</feature>
<feature type="transmembrane region" description="Helical" evidence="1">
    <location>
        <begin position="97"/>
        <end position="121"/>
    </location>
</feature>
<evidence type="ECO:0000256" key="1">
    <source>
        <dbReference type="SAM" id="Phobius"/>
    </source>
</evidence>
<dbReference type="InterPro" id="IPR059217">
    <property type="entry name" value="LA3751_2-like"/>
</dbReference>
<reference evidence="2" key="1">
    <citation type="journal article" date="2019" name="PLoS Negl. Trop. Dis.">
        <title>Revisiting the worldwide diversity of Leptospira species in the environment.</title>
        <authorList>
            <person name="Vincent A.T."/>
            <person name="Schiettekatte O."/>
            <person name="Bourhy P."/>
            <person name="Veyrier F.J."/>
            <person name="Picardeau M."/>
        </authorList>
    </citation>
    <scope>NUCLEOTIDE SEQUENCE [LARGE SCALE GENOMIC DNA]</scope>
    <source>
        <strain evidence="2">201702422</strain>
    </source>
</reference>
<evidence type="ECO:0008006" key="4">
    <source>
        <dbReference type="Google" id="ProtNLM"/>
    </source>
</evidence>
<evidence type="ECO:0000313" key="3">
    <source>
        <dbReference type="Proteomes" id="UP000298263"/>
    </source>
</evidence>
<feature type="transmembrane region" description="Helical" evidence="1">
    <location>
        <begin position="7"/>
        <end position="24"/>
    </location>
</feature>
<keyword evidence="1" id="KW-0472">Membrane</keyword>
<feature type="transmembrane region" description="Helical" evidence="1">
    <location>
        <begin position="227"/>
        <end position="245"/>
    </location>
</feature>
<keyword evidence="3" id="KW-1185">Reference proteome</keyword>
<name>A0A4Z1A6G5_9LEPT</name>
<dbReference type="Proteomes" id="UP000298263">
    <property type="component" value="Unassembled WGS sequence"/>
</dbReference>
<feature type="transmembrane region" description="Helical" evidence="1">
    <location>
        <begin position="287"/>
        <end position="305"/>
    </location>
</feature>